<dbReference type="PANTHER" id="PTHR32309:SF13">
    <property type="entry name" value="FERRIC ENTEROBACTIN TRANSPORT PROTEIN FEPE"/>
    <property type="match status" value="1"/>
</dbReference>
<dbReference type="SUPFAM" id="SSF52540">
    <property type="entry name" value="P-loop containing nucleoside triphosphate hydrolases"/>
    <property type="match status" value="1"/>
</dbReference>
<proteinExistence type="predicted"/>
<dbReference type="Gene3D" id="3.40.50.300">
    <property type="entry name" value="P-loop containing nucleotide triphosphate hydrolases"/>
    <property type="match status" value="1"/>
</dbReference>
<protein>
    <recommendedName>
        <fullName evidence="10">Polysaccharide chain length determinant N-terminal domain-containing protein</fullName>
    </recommendedName>
</protein>
<evidence type="ECO:0000256" key="5">
    <source>
        <dbReference type="ARBA" id="ARBA00022840"/>
    </source>
</evidence>
<dbReference type="EMBL" id="BPRE01000012">
    <property type="protein sequence ID" value="GJE77124.1"/>
    <property type="molecule type" value="Genomic_DNA"/>
</dbReference>
<keyword evidence="4" id="KW-0547">Nucleotide-binding</keyword>
<dbReference type="RefSeq" id="WP_137831697.1">
    <property type="nucleotide sequence ID" value="NZ_BPRE01000012.1"/>
</dbReference>
<keyword evidence="7 9" id="KW-0472">Membrane</keyword>
<gene>
    <name evidence="11" type="ORF">BGCPKDLD_3725</name>
</gene>
<dbReference type="InterPro" id="IPR005702">
    <property type="entry name" value="Wzc-like_C"/>
</dbReference>
<keyword evidence="8" id="KW-0175">Coiled coil</keyword>
<evidence type="ECO:0000313" key="11">
    <source>
        <dbReference type="EMBL" id="GJE77124.1"/>
    </source>
</evidence>
<evidence type="ECO:0000259" key="10">
    <source>
        <dbReference type="Pfam" id="PF02706"/>
    </source>
</evidence>
<dbReference type="Pfam" id="PF02706">
    <property type="entry name" value="Wzz"/>
    <property type="match status" value="1"/>
</dbReference>
<sequence length="734" mass="80249">MNLHNRMSSLAPDPRTAIGAAPIGSRAAADPGDVAFILGVLRRQRRLIVRTTLAALILGLLVLLFAPSSYKASSTVLVDFKRLSVVDENFSTPTGRIDSSVVLSQIELLKSLGVLSRVVLSEKLDEDPQFIGSASSLKRLLATLGLADDPTTESQEERRRIAIEALRKATSTERVDLSYAIGITVTARNAEKAARLANALAQAYIDDQLEAKRIASQKASDWFSERIAELQDRVSKADRAVIEYRIQNNIVTIDGRFIEEQQILDLSQSVVSASFARAGAAAKVAQIDEIAKTGGLQSALSEEFTNEVITTLRNAYFDAKRQVADLSVRYGTTHEAVIKARAKMSELQNSINDEIRRILESARTELTVAQIKEQRLQKELSELSERSTQARERRVQLMQLESAAETVKSIRDTFMSRYVDGIQKQSFPMTEARIITAAQVPTERSFPTPIKALGGGLLLGFGAGCLLAVAREAFSRRIRFRRQIEESLGAPSLGFLPEIDRSQPAAPAHRGLRSAVGSFGEETLRSIKVSIDLRRVDKPVAIGVISAGIGEGKSVTASTLAQLCAETGSRTLLIDANARRPSLSNLLAPSREAGLVEVVDQPNTLPTAIRPLREPNLFFLPCFGTVRPEQPGQMLSAHNLRSLMENLKTQYRYIIVDLPAIGPVSDAEAVADIVDGFLIVARWNETPSYVLEDAMRNNPKVREKVIGGLLNRADIKRLIELGETSVVNAAAYHA</sequence>
<evidence type="ECO:0000256" key="2">
    <source>
        <dbReference type="ARBA" id="ARBA00022475"/>
    </source>
</evidence>
<keyword evidence="12" id="KW-1185">Reference proteome</keyword>
<dbReference type="InterPro" id="IPR003856">
    <property type="entry name" value="LPS_length_determ_N"/>
</dbReference>
<dbReference type="PANTHER" id="PTHR32309">
    <property type="entry name" value="TYROSINE-PROTEIN KINASE"/>
    <property type="match status" value="1"/>
</dbReference>
<evidence type="ECO:0000256" key="1">
    <source>
        <dbReference type="ARBA" id="ARBA00004651"/>
    </source>
</evidence>
<name>A0ABQ4V0G2_9HYPH</name>
<evidence type="ECO:0000256" key="3">
    <source>
        <dbReference type="ARBA" id="ARBA00022692"/>
    </source>
</evidence>
<evidence type="ECO:0000313" key="12">
    <source>
        <dbReference type="Proteomes" id="UP001055093"/>
    </source>
</evidence>
<reference evidence="11" key="1">
    <citation type="journal article" date="2021" name="Front. Microbiol.">
        <title>Comprehensive Comparative Genomics and Phenotyping of Methylobacterium Species.</title>
        <authorList>
            <person name="Alessa O."/>
            <person name="Ogura Y."/>
            <person name="Fujitani Y."/>
            <person name="Takami H."/>
            <person name="Hayashi T."/>
            <person name="Sahin N."/>
            <person name="Tani A."/>
        </authorList>
    </citation>
    <scope>NUCLEOTIDE SEQUENCE</scope>
    <source>
        <strain evidence="11">DSM 14458</strain>
    </source>
</reference>
<evidence type="ECO:0000256" key="6">
    <source>
        <dbReference type="ARBA" id="ARBA00022989"/>
    </source>
</evidence>
<comment type="caution">
    <text evidence="11">The sequence shown here is derived from an EMBL/GenBank/DDBJ whole genome shotgun (WGS) entry which is preliminary data.</text>
</comment>
<feature type="transmembrane region" description="Helical" evidence="9">
    <location>
        <begin position="47"/>
        <end position="66"/>
    </location>
</feature>
<evidence type="ECO:0000256" key="8">
    <source>
        <dbReference type="SAM" id="Coils"/>
    </source>
</evidence>
<evidence type="ECO:0000256" key="4">
    <source>
        <dbReference type="ARBA" id="ARBA00022741"/>
    </source>
</evidence>
<feature type="coiled-coil region" evidence="8">
    <location>
        <begin position="337"/>
        <end position="393"/>
    </location>
</feature>
<dbReference type="Proteomes" id="UP001055093">
    <property type="component" value="Unassembled WGS sequence"/>
</dbReference>
<reference evidence="11" key="2">
    <citation type="submission" date="2021-08" db="EMBL/GenBank/DDBJ databases">
        <authorList>
            <person name="Tani A."/>
            <person name="Ola A."/>
            <person name="Ogura Y."/>
            <person name="Katsura K."/>
            <person name="Hayashi T."/>
        </authorList>
    </citation>
    <scope>NUCLEOTIDE SEQUENCE</scope>
    <source>
        <strain evidence="11">DSM 14458</strain>
    </source>
</reference>
<keyword evidence="3 9" id="KW-0812">Transmembrane</keyword>
<feature type="domain" description="Polysaccharide chain length determinant N-terminal" evidence="10">
    <location>
        <begin position="33"/>
        <end position="119"/>
    </location>
</feature>
<evidence type="ECO:0000256" key="7">
    <source>
        <dbReference type="ARBA" id="ARBA00023136"/>
    </source>
</evidence>
<keyword evidence="5" id="KW-0067">ATP-binding</keyword>
<organism evidence="11 12">
    <name type="scientific">Methylorubrum suomiense</name>
    <dbReference type="NCBI Taxonomy" id="144191"/>
    <lineage>
        <taxon>Bacteria</taxon>
        <taxon>Pseudomonadati</taxon>
        <taxon>Pseudomonadota</taxon>
        <taxon>Alphaproteobacteria</taxon>
        <taxon>Hyphomicrobiales</taxon>
        <taxon>Methylobacteriaceae</taxon>
        <taxon>Methylorubrum</taxon>
    </lineage>
</organism>
<accession>A0ABQ4V0G2</accession>
<dbReference type="InterPro" id="IPR027417">
    <property type="entry name" value="P-loop_NTPase"/>
</dbReference>
<keyword evidence="6 9" id="KW-1133">Transmembrane helix</keyword>
<dbReference type="InterPro" id="IPR050445">
    <property type="entry name" value="Bact_polysacc_biosynth/exp"/>
</dbReference>
<comment type="subcellular location">
    <subcellularLocation>
        <location evidence="1">Cell membrane</location>
        <topology evidence="1">Multi-pass membrane protein</topology>
    </subcellularLocation>
</comment>
<evidence type="ECO:0000256" key="9">
    <source>
        <dbReference type="SAM" id="Phobius"/>
    </source>
</evidence>
<keyword evidence="2" id="KW-1003">Cell membrane</keyword>
<dbReference type="CDD" id="cd05387">
    <property type="entry name" value="BY-kinase"/>
    <property type="match status" value="1"/>
</dbReference>